<dbReference type="Proteomes" id="UP001161247">
    <property type="component" value="Chromosome 4"/>
</dbReference>
<keyword evidence="2" id="KW-1185">Reference proteome</keyword>
<proteinExistence type="predicted"/>
<dbReference type="AlphaFoldDB" id="A0AAV1D1Y8"/>
<dbReference type="EMBL" id="OX459121">
    <property type="protein sequence ID" value="CAI9101523.1"/>
    <property type="molecule type" value="Genomic_DNA"/>
</dbReference>
<gene>
    <name evidence="1" type="ORF">OLC1_LOCUS11098</name>
</gene>
<sequence>MAPRRRPIWTFMVCCRKLPPAFERFFRIKGIGSSMCGKIFFVSPDFVRFADYRCGLGSPSLLLPVLRRMIPWVISDKWSRMKSNGSHTHKFCLEDLAMEMVNNVKELTRLSYFKQRIVLRRDGKDLKDLETWDVFSTNALAKLW</sequence>
<name>A0AAV1D1Y8_OLDCO</name>
<reference evidence="1" key="1">
    <citation type="submission" date="2023-03" db="EMBL/GenBank/DDBJ databases">
        <authorList>
            <person name="Julca I."/>
        </authorList>
    </citation>
    <scope>NUCLEOTIDE SEQUENCE</scope>
</reference>
<organism evidence="1 2">
    <name type="scientific">Oldenlandia corymbosa var. corymbosa</name>
    <dbReference type="NCBI Taxonomy" id="529605"/>
    <lineage>
        <taxon>Eukaryota</taxon>
        <taxon>Viridiplantae</taxon>
        <taxon>Streptophyta</taxon>
        <taxon>Embryophyta</taxon>
        <taxon>Tracheophyta</taxon>
        <taxon>Spermatophyta</taxon>
        <taxon>Magnoliopsida</taxon>
        <taxon>eudicotyledons</taxon>
        <taxon>Gunneridae</taxon>
        <taxon>Pentapetalae</taxon>
        <taxon>asterids</taxon>
        <taxon>lamiids</taxon>
        <taxon>Gentianales</taxon>
        <taxon>Rubiaceae</taxon>
        <taxon>Rubioideae</taxon>
        <taxon>Spermacoceae</taxon>
        <taxon>Hedyotis-Oldenlandia complex</taxon>
        <taxon>Oldenlandia</taxon>
    </lineage>
</organism>
<evidence type="ECO:0000313" key="1">
    <source>
        <dbReference type="EMBL" id="CAI9101523.1"/>
    </source>
</evidence>
<accession>A0AAV1D1Y8</accession>
<protein>
    <submittedName>
        <fullName evidence="1">OLC1v1038863C1</fullName>
    </submittedName>
</protein>
<evidence type="ECO:0000313" key="2">
    <source>
        <dbReference type="Proteomes" id="UP001161247"/>
    </source>
</evidence>